<feature type="signal peptide" evidence="1">
    <location>
        <begin position="1"/>
        <end position="20"/>
    </location>
</feature>
<keyword evidence="3" id="KW-1185">Reference proteome</keyword>
<evidence type="ECO:0000256" key="1">
    <source>
        <dbReference type="SAM" id="SignalP"/>
    </source>
</evidence>
<dbReference type="AlphaFoldDB" id="A0A518CGG4"/>
<reference evidence="2 3" key="1">
    <citation type="submission" date="2019-02" db="EMBL/GenBank/DDBJ databases">
        <title>Deep-cultivation of Planctomycetes and their phenomic and genomic characterization uncovers novel biology.</title>
        <authorList>
            <person name="Wiegand S."/>
            <person name="Jogler M."/>
            <person name="Boedeker C."/>
            <person name="Pinto D."/>
            <person name="Vollmers J."/>
            <person name="Rivas-Marin E."/>
            <person name="Kohn T."/>
            <person name="Peeters S.H."/>
            <person name="Heuer A."/>
            <person name="Rast P."/>
            <person name="Oberbeckmann S."/>
            <person name="Bunk B."/>
            <person name="Jeske O."/>
            <person name="Meyerdierks A."/>
            <person name="Storesund J.E."/>
            <person name="Kallscheuer N."/>
            <person name="Luecker S."/>
            <person name="Lage O.M."/>
            <person name="Pohl T."/>
            <person name="Merkel B.J."/>
            <person name="Hornburger P."/>
            <person name="Mueller R.-W."/>
            <person name="Bruemmer F."/>
            <person name="Labrenz M."/>
            <person name="Spormann A.M."/>
            <person name="Op den Camp H."/>
            <person name="Overmann J."/>
            <person name="Amann R."/>
            <person name="Jetten M.S.M."/>
            <person name="Mascher T."/>
            <person name="Medema M.H."/>
            <person name="Devos D.P."/>
            <person name="Kaster A.-K."/>
            <person name="Ovreas L."/>
            <person name="Rohde M."/>
            <person name="Galperin M.Y."/>
            <person name="Jogler C."/>
        </authorList>
    </citation>
    <scope>NUCLEOTIDE SEQUENCE [LARGE SCALE GENOMIC DNA]</scope>
    <source>
        <strain evidence="2 3">Pla110</strain>
    </source>
</reference>
<evidence type="ECO:0000313" key="2">
    <source>
        <dbReference type="EMBL" id="QDU78311.1"/>
    </source>
</evidence>
<dbReference type="Proteomes" id="UP000317178">
    <property type="component" value="Chromosome"/>
</dbReference>
<dbReference type="RefSeq" id="WP_144991958.1">
    <property type="nucleotide sequence ID" value="NZ_CP036281.1"/>
</dbReference>
<dbReference type="EMBL" id="CP036281">
    <property type="protein sequence ID" value="QDU78311.1"/>
    <property type="molecule type" value="Genomic_DNA"/>
</dbReference>
<proteinExistence type="predicted"/>
<accession>A0A518CGG4</accession>
<dbReference type="OrthoDB" id="250183at2"/>
<feature type="chain" id="PRO_5021900521" evidence="1">
    <location>
        <begin position="21"/>
        <end position="447"/>
    </location>
</feature>
<gene>
    <name evidence="2" type="ORF">Pla110_00120</name>
</gene>
<dbReference type="KEGG" id="plon:Pla110_00120"/>
<sequence precursor="true">MRVVLIILILFCCCSLAISADDQTEQLSARVEQLVEQLRTDDRAERREVESALIELGPRALPFVPKPDRGQSMSQRVGLERVRQVLQRQKSAASLEESRFTLSGEMTVKKLLTEISRQTENQLDLSTIPAEVLGRTVDVDFKKTSFWDGIDWLEEELSLHYFALSQFELRTDVHEGITHTHQGPVRFEFLKPTSKKLIGNTDQILWRVPVRVYFEPRLRPLYLHWKGDAFQAVGLQGAENDSQEPVGLDPFNPDSSIELAAESDQGGLQTILDFVGPQDQKLEALKIQGSFELILAAGHEEVEFPLTESTQPAMKRVGPARIELIELKRTSVEVYDEDETQQKEVLRVVLDVLYSPQVLNAFESHRTWMFSDPIWIRTANGEEIRRDPLFKTLNQFPGEIEVAYDFDIPKEKQDGSTLLYQIPTLVTTLDLAVEPVLLSVQAEAVAD</sequence>
<evidence type="ECO:0000313" key="3">
    <source>
        <dbReference type="Proteomes" id="UP000317178"/>
    </source>
</evidence>
<keyword evidence="1" id="KW-0732">Signal</keyword>
<name>A0A518CGG4_9PLAN</name>
<organism evidence="2 3">
    <name type="scientific">Polystyrenella longa</name>
    <dbReference type="NCBI Taxonomy" id="2528007"/>
    <lineage>
        <taxon>Bacteria</taxon>
        <taxon>Pseudomonadati</taxon>
        <taxon>Planctomycetota</taxon>
        <taxon>Planctomycetia</taxon>
        <taxon>Planctomycetales</taxon>
        <taxon>Planctomycetaceae</taxon>
        <taxon>Polystyrenella</taxon>
    </lineage>
</organism>
<protein>
    <submittedName>
        <fullName evidence="2">Uncharacterized protein</fullName>
    </submittedName>
</protein>